<keyword evidence="1" id="KW-0813">Transport</keyword>
<feature type="transmembrane region" description="Helical" evidence="2">
    <location>
        <begin position="284"/>
        <end position="303"/>
    </location>
</feature>
<dbReference type="Proteomes" id="UP000763447">
    <property type="component" value="Unassembled WGS sequence"/>
</dbReference>
<keyword evidence="2" id="KW-1133">Transmembrane helix</keyword>
<evidence type="ECO:0000313" key="4">
    <source>
        <dbReference type="Proteomes" id="UP000763447"/>
    </source>
</evidence>
<organism evidence="3 4">
    <name type="scientific">Secundilactobacillus angelensis</name>
    <dbReference type="NCBI Taxonomy" id="2722706"/>
    <lineage>
        <taxon>Bacteria</taxon>
        <taxon>Bacillati</taxon>
        <taxon>Bacillota</taxon>
        <taxon>Bacilli</taxon>
        <taxon>Lactobacillales</taxon>
        <taxon>Lactobacillaceae</taxon>
        <taxon>Secundilactobacillus</taxon>
    </lineage>
</organism>
<comment type="caution">
    <text evidence="3">The sequence shown here is derived from an EMBL/GenBank/DDBJ whole genome shotgun (WGS) entry which is preliminary data.</text>
</comment>
<evidence type="ECO:0000313" key="3">
    <source>
        <dbReference type="EMBL" id="NLR18763.1"/>
    </source>
</evidence>
<dbReference type="CDD" id="cd17332">
    <property type="entry name" value="MFS_MelB_like"/>
    <property type="match status" value="1"/>
</dbReference>
<feature type="transmembrane region" description="Helical" evidence="2">
    <location>
        <begin position="170"/>
        <end position="188"/>
    </location>
</feature>
<dbReference type="Gene3D" id="1.20.1250.20">
    <property type="entry name" value="MFS general substrate transporter like domains"/>
    <property type="match status" value="2"/>
</dbReference>
<feature type="transmembrane region" description="Helical" evidence="2">
    <location>
        <begin position="310"/>
        <end position="332"/>
    </location>
</feature>
<feature type="transmembrane region" description="Helical" evidence="2">
    <location>
        <begin position="100"/>
        <end position="121"/>
    </location>
</feature>
<dbReference type="InterPro" id="IPR036259">
    <property type="entry name" value="MFS_trans_sf"/>
</dbReference>
<feature type="transmembrane region" description="Helical" evidence="2">
    <location>
        <begin position="68"/>
        <end position="88"/>
    </location>
</feature>
<dbReference type="InterPro" id="IPR001927">
    <property type="entry name" value="Na/Gal_symport"/>
</dbReference>
<gene>
    <name evidence="3" type="ORF">HC026_07465</name>
</gene>
<feature type="transmembrane region" description="Helical" evidence="2">
    <location>
        <begin position="246"/>
        <end position="264"/>
    </location>
</feature>
<keyword evidence="1" id="KW-0762">Sugar transport</keyword>
<dbReference type="RefSeq" id="WP_168925366.1">
    <property type="nucleotide sequence ID" value="NZ_JAAXLJ010000011.1"/>
</dbReference>
<evidence type="ECO:0000256" key="1">
    <source>
        <dbReference type="ARBA" id="ARBA00022597"/>
    </source>
</evidence>
<keyword evidence="2" id="KW-0472">Membrane</keyword>
<accession>A0ABX1KXT5</accession>
<sequence>MSANANHVDPNANAASELLNNDRLPWHRKITYGFTDMSGNLLYCIISSYMLYFFTNVFGIGVGTAGGLLLLGRFFDAIGAPVMGILVDHTHSKYGKSRPWFLWMSLPFAVFVWLLFTTPALSGTAKILYAGVMYILADLSYTAMSTPITSVLPNLTSNSDDRMAANSIRLVLGNVGNFFAVTFIIPFAGLLGHGNEQRGWSLAVGVYAIVAFILLIIAFFDMREKNIEEEKIITIRESLKATKGNWPWILIVLANLTYWTAFIVRNSALPYYFQYNLNDKGLISFFNGFSIIQVLGMASVPFFAKYLHKWGTTVFMLGLTMVGQIWMGFAGTNVTSALIGWCLACIGSGSACTMFFAMVGDTVDFGEWKTGIRANGFLTAIGASFCIQMGSGFGSFIASMIMKAFGFTAARAHQTAASLTGIHVSFIWVPVAIYAISLILMVVYRKWENHEPTVKADLAKRNAEKAQTAESAN</sequence>
<feature type="transmembrane region" description="Helical" evidence="2">
    <location>
        <begin position="41"/>
        <end position="62"/>
    </location>
</feature>
<name>A0ABX1KXT5_9LACO</name>
<keyword evidence="4" id="KW-1185">Reference proteome</keyword>
<dbReference type="SUPFAM" id="SSF103473">
    <property type="entry name" value="MFS general substrate transporter"/>
    <property type="match status" value="1"/>
</dbReference>
<feature type="transmembrane region" description="Helical" evidence="2">
    <location>
        <begin position="377"/>
        <end position="402"/>
    </location>
</feature>
<dbReference type="Pfam" id="PF13347">
    <property type="entry name" value="MFS_2"/>
    <property type="match status" value="1"/>
</dbReference>
<protein>
    <submittedName>
        <fullName evidence="3">MFS transporter</fullName>
    </submittedName>
</protein>
<dbReference type="EMBL" id="JAAXLJ010000011">
    <property type="protein sequence ID" value="NLR18763.1"/>
    <property type="molecule type" value="Genomic_DNA"/>
</dbReference>
<feature type="transmembrane region" description="Helical" evidence="2">
    <location>
        <begin position="422"/>
        <end position="444"/>
    </location>
</feature>
<evidence type="ECO:0000256" key="2">
    <source>
        <dbReference type="SAM" id="Phobius"/>
    </source>
</evidence>
<proteinExistence type="predicted"/>
<feature type="transmembrane region" description="Helical" evidence="2">
    <location>
        <begin position="338"/>
        <end position="357"/>
    </location>
</feature>
<keyword evidence="2" id="KW-0812">Transmembrane</keyword>
<dbReference type="PANTHER" id="PTHR11328">
    <property type="entry name" value="MAJOR FACILITATOR SUPERFAMILY DOMAIN-CONTAINING PROTEIN"/>
    <property type="match status" value="1"/>
</dbReference>
<dbReference type="InterPro" id="IPR039672">
    <property type="entry name" value="MFS_2"/>
</dbReference>
<reference evidence="3 4" key="1">
    <citation type="submission" date="2020-04" db="EMBL/GenBank/DDBJ databases">
        <title>A novel species of genus Lactobacillus that was isolated from fermented food Zha-chili.</title>
        <authorList>
            <person name="Zhang Z."/>
        </authorList>
    </citation>
    <scope>NUCLEOTIDE SEQUENCE [LARGE SCALE GENOMIC DNA]</scope>
    <source>
        <strain evidence="4">HBUAS51383</strain>
    </source>
</reference>
<feature type="transmembrane region" description="Helical" evidence="2">
    <location>
        <begin position="127"/>
        <end position="149"/>
    </location>
</feature>
<feature type="transmembrane region" description="Helical" evidence="2">
    <location>
        <begin position="200"/>
        <end position="220"/>
    </location>
</feature>
<dbReference type="PANTHER" id="PTHR11328:SF24">
    <property type="entry name" value="MAJOR FACILITATOR SUPERFAMILY (MFS) PROFILE DOMAIN-CONTAINING PROTEIN"/>
    <property type="match status" value="1"/>
</dbReference>
<dbReference type="NCBIfam" id="TIGR00792">
    <property type="entry name" value="gph"/>
    <property type="match status" value="1"/>
</dbReference>